<dbReference type="KEGG" id="aalg:AREALGSMS7_01931"/>
<name>A0A221UVW4_9FLAO</name>
<dbReference type="Proteomes" id="UP000204551">
    <property type="component" value="Chromosome"/>
</dbReference>
<organism evidence="1 2">
    <name type="scientific">Arenibacter algicola</name>
    <dbReference type="NCBI Taxonomy" id="616991"/>
    <lineage>
        <taxon>Bacteria</taxon>
        <taxon>Pseudomonadati</taxon>
        <taxon>Bacteroidota</taxon>
        <taxon>Flavobacteriia</taxon>
        <taxon>Flavobacteriales</taxon>
        <taxon>Flavobacteriaceae</taxon>
        <taxon>Arenibacter</taxon>
    </lineage>
</organism>
<gene>
    <name evidence="1" type="ORF">AREALGSMS7_01931</name>
</gene>
<dbReference type="STRING" id="616991.GCA_000733925_01214"/>
<evidence type="ECO:0000313" key="2">
    <source>
        <dbReference type="Proteomes" id="UP000204551"/>
    </source>
</evidence>
<accession>A0A221UVW4</accession>
<sequence>MQRDGYKASSSEQKEILKRKDNELLFKVQDGIIR</sequence>
<reference evidence="1 2" key="1">
    <citation type="submission" date="2017-07" db="EMBL/GenBank/DDBJ databases">
        <title>Genome Sequence of Arenibacter algicola Strain SMS7 Isolated from a culture of the Diatom Skeletonema marinoi.</title>
        <authorList>
            <person name="Topel M."/>
            <person name="Pinder M.I.M."/>
            <person name="Johansson O.N."/>
            <person name="Kourtchenko O."/>
            <person name="Godhe A."/>
            <person name="Clarke A.K."/>
        </authorList>
    </citation>
    <scope>NUCLEOTIDE SEQUENCE [LARGE SCALE GENOMIC DNA]</scope>
    <source>
        <strain evidence="1 2">SMS7</strain>
    </source>
</reference>
<protein>
    <submittedName>
        <fullName evidence="1">Uncharacterized protein</fullName>
    </submittedName>
</protein>
<proteinExistence type="predicted"/>
<dbReference type="AlphaFoldDB" id="A0A221UVW4"/>
<evidence type="ECO:0000313" key="1">
    <source>
        <dbReference type="EMBL" id="ASO05393.1"/>
    </source>
</evidence>
<dbReference type="EMBL" id="CP022515">
    <property type="protein sequence ID" value="ASO05393.1"/>
    <property type="molecule type" value="Genomic_DNA"/>
</dbReference>